<sequence>MGRPPRIQLQHRPASRLPQVLLAILVLLNTLLIGLALQQWQARQQAATPIAQRPAPHTPQMRPVPEGFREQVEATQKVINQLGTPWGAVLHAISQAGNNKTTVDQMVLNTASRQVQLSGRSADQVSLLNLLQKLKQQPALRRVTLRSHSQMATDQGINLLQFDIEVSW</sequence>
<evidence type="ECO:0000256" key="1">
    <source>
        <dbReference type="SAM" id="Phobius"/>
    </source>
</evidence>
<keyword evidence="1" id="KW-1133">Transmembrane helix</keyword>
<comment type="caution">
    <text evidence="2">The sequence shown here is derived from an EMBL/GenBank/DDBJ whole genome shotgun (WGS) entry which is preliminary data.</text>
</comment>
<reference evidence="2 3" key="1">
    <citation type="submission" date="2020-04" db="EMBL/GenBank/DDBJ databases">
        <title>Draft genome of Leeia sp. IMCC25680.</title>
        <authorList>
            <person name="Song J."/>
            <person name="Cho J.-C."/>
        </authorList>
    </citation>
    <scope>NUCLEOTIDE SEQUENCE [LARGE SCALE GENOMIC DNA]</scope>
    <source>
        <strain evidence="2 3">IMCC25680</strain>
    </source>
</reference>
<dbReference type="Proteomes" id="UP000587991">
    <property type="component" value="Unassembled WGS sequence"/>
</dbReference>
<protein>
    <submittedName>
        <fullName evidence="2">Uncharacterized protein</fullName>
    </submittedName>
</protein>
<dbReference type="Pfam" id="PF05137">
    <property type="entry name" value="PilN"/>
    <property type="match status" value="1"/>
</dbReference>
<feature type="transmembrane region" description="Helical" evidence="1">
    <location>
        <begin position="20"/>
        <end position="40"/>
    </location>
</feature>
<gene>
    <name evidence="2" type="ORF">HF682_11280</name>
</gene>
<keyword evidence="1" id="KW-0812">Transmembrane</keyword>
<dbReference type="RefSeq" id="WP_168877389.1">
    <property type="nucleotide sequence ID" value="NZ_JABAIM010000002.1"/>
</dbReference>
<evidence type="ECO:0000313" key="3">
    <source>
        <dbReference type="Proteomes" id="UP000587991"/>
    </source>
</evidence>
<proteinExistence type="predicted"/>
<keyword evidence="1" id="KW-0472">Membrane</keyword>
<dbReference type="InterPro" id="IPR007813">
    <property type="entry name" value="PilN"/>
</dbReference>
<evidence type="ECO:0000313" key="2">
    <source>
        <dbReference type="EMBL" id="NLR75745.1"/>
    </source>
</evidence>
<accession>A0A847SA39</accession>
<dbReference type="EMBL" id="JABAIM010000002">
    <property type="protein sequence ID" value="NLR75745.1"/>
    <property type="molecule type" value="Genomic_DNA"/>
</dbReference>
<keyword evidence="3" id="KW-1185">Reference proteome</keyword>
<organism evidence="2 3">
    <name type="scientific">Leeia aquatica</name>
    <dbReference type="NCBI Taxonomy" id="2725557"/>
    <lineage>
        <taxon>Bacteria</taxon>
        <taxon>Pseudomonadati</taxon>
        <taxon>Pseudomonadota</taxon>
        <taxon>Betaproteobacteria</taxon>
        <taxon>Neisseriales</taxon>
        <taxon>Leeiaceae</taxon>
        <taxon>Leeia</taxon>
    </lineage>
</organism>
<dbReference type="AlphaFoldDB" id="A0A847SA39"/>
<name>A0A847SA39_9NEIS</name>